<dbReference type="EC" id="3.4.15.6" evidence="3"/>
<evidence type="ECO:0000313" key="4">
    <source>
        <dbReference type="Proteomes" id="UP000704611"/>
    </source>
</evidence>
<feature type="region of interest" description="Disordered" evidence="2">
    <location>
        <begin position="424"/>
        <end position="443"/>
    </location>
</feature>
<accession>A0ABS6MN11</accession>
<protein>
    <submittedName>
        <fullName evidence="3">Cyanophycinase</fullName>
        <ecNumber evidence="3">3.4.15.6</ecNumber>
    </submittedName>
</protein>
<dbReference type="PANTHER" id="PTHR36175:SF1">
    <property type="entry name" value="CYANOPHYCINASE"/>
    <property type="match status" value="1"/>
</dbReference>
<organism evidence="3 4">
    <name type="scientific">Arsukibacterium indicum</name>
    <dbReference type="NCBI Taxonomy" id="2848612"/>
    <lineage>
        <taxon>Bacteria</taxon>
        <taxon>Pseudomonadati</taxon>
        <taxon>Pseudomonadota</taxon>
        <taxon>Gammaproteobacteria</taxon>
        <taxon>Chromatiales</taxon>
        <taxon>Chromatiaceae</taxon>
        <taxon>Arsukibacterium</taxon>
    </lineage>
</organism>
<feature type="compositionally biased region" description="Low complexity" evidence="2">
    <location>
        <begin position="424"/>
        <end position="435"/>
    </location>
</feature>
<evidence type="ECO:0000313" key="3">
    <source>
        <dbReference type="EMBL" id="MBV2129716.1"/>
    </source>
</evidence>
<dbReference type="GO" id="GO:0008241">
    <property type="term" value="F:peptidyl-dipeptidase activity"/>
    <property type="evidence" value="ECO:0007669"/>
    <property type="project" value="UniProtKB-EC"/>
</dbReference>
<dbReference type="EMBL" id="JAHRID010000005">
    <property type="protein sequence ID" value="MBV2129716.1"/>
    <property type="molecule type" value="Genomic_DNA"/>
</dbReference>
<gene>
    <name evidence="3" type="ORF">KQY15_11495</name>
</gene>
<dbReference type="Proteomes" id="UP000704611">
    <property type="component" value="Unassembled WGS sequence"/>
</dbReference>
<dbReference type="InterPro" id="IPR005320">
    <property type="entry name" value="Peptidase_S51"/>
</dbReference>
<evidence type="ECO:0000256" key="1">
    <source>
        <dbReference type="ARBA" id="ARBA00022801"/>
    </source>
</evidence>
<sequence>MPVSVLSLSLLIGCTEVVIPEPTPQADKGALVLVGGALAGSNAEVYQRFIELAGGELQARIAVIPAASGQPVKYFRQFQQDMQRYGLDEDQMTLFPVAVNDDKSTKDVDESQWRRGATDPKLAEQLSQFTAVWFLGGDQLNITATLAPEGQNSVLLDAIWALYQRGGVVGGTSAGAAMMSEVMIAAGDSWGALTEGTTDTYNGMQDQENGPLLLAKGLGFFPHAIVDQHFDRKARFGRLIVATELNKATFPLGFGIDENTALVYTAFNNSAEVIGAGAVTAIDVTHARRVDNPHGYHIENVRVSVMQGNDHYHFDTEQFVANPLKSATVGHEYLDLAKPVASGVFSRNSRLKDLLTFDLVDNKGTNEVISYLHQGEGRGFTLRFSQDEYTTGYWQYLDGLLDSGSAFGVKLDIVPTSFSITPLTPTATADTSTDSIVDDPRPQ</sequence>
<reference evidence="3 4" key="1">
    <citation type="submission" date="2021-06" db="EMBL/GenBank/DDBJ databases">
        <title>Rheinheimera indica sp. nov., isolated from deep-sea sediment.</title>
        <authorList>
            <person name="Wang Z."/>
            <person name="Zhang X.-Y."/>
        </authorList>
    </citation>
    <scope>NUCLEOTIDE SEQUENCE [LARGE SCALE GENOMIC DNA]</scope>
    <source>
        <strain evidence="3 4">SM2107</strain>
    </source>
</reference>
<dbReference type="Pfam" id="PF03575">
    <property type="entry name" value="Peptidase_S51"/>
    <property type="match status" value="1"/>
</dbReference>
<keyword evidence="1 3" id="KW-0378">Hydrolase</keyword>
<name>A0ABS6MN11_9GAMM</name>
<keyword evidence="3" id="KW-0121">Carboxypeptidase</keyword>
<dbReference type="CDD" id="cd03145">
    <property type="entry name" value="GAT1_cyanophycinase"/>
    <property type="match status" value="1"/>
</dbReference>
<dbReference type="PANTHER" id="PTHR36175">
    <property type="entry name" value="CYANOPHYCINASE"/>
    <property type="match status" value="1"/>
</dbReference>
<dbReference type="GO" id="GO:0004180">
    <property type="term" value="F:carboxypeptidase activity"/>
    <property type="evidence" value="ECO:0007669"/>
    <property type="project" value="UniProtKB-KW"/>
</dbReference>
<comment type="caution">
    <text evidence="3">The sequence shown here is derived from an EMBL/GenBank/DDBJ whole genome shotgun (WGS) entry which is preliminary data.</text>
</comment>
<dbReference type="NCBIfam" id="TIGR02069">
    <property type="entry name" value="cyanophycinase"/>
    <property type="match status" value="1"/>
</dbReference>
<proteinExistence type="predicted"/>
<keyword evidence="4" id="KW-1185">Reference proteome</keyword>
<keyword evidence="3" id="KW-0645">Protease</keyword>
<dbReference type="InterPro" id="IPR011811">
    <property type="entry name" value="Peptidase_S51_cyanophycinase"/>
</dbReference>
<evidence type="ECO:0000256" key="2">
    <source>
        <dbReference type="SAM" id="MobiDB-lite"/>
    </source>
</evidence>